<proteinExistence type="predicted"/>
<reference evidence="2 3" key="1">
    <citation type="submission" date="2017-11" db="EMBL/GenBank/DDBJ databases">
        <title>Comparative genomic analysis of Holospora spp., intranuclear symbionts of paramecia.</title>
        <authorList>
            <person name="Garushyants S.K."/>
            <person name="Beliavskaya A."/>
            <person name="Malko D.B."/>
            <person name="Logacheva M.D."/>
            <person name="Rautian M.S."/>
            <person name="Gelfand M.S."/>
        </authorList>
    </citation>
    <scope>NUCLEOTIDE SEQUENCE [LARGE SCALE GENOMIC DNA]</scope>
    <source>
        <strain evidence="3">02AZ16</strain>
    </source>
</reference>
<organism evidence="2 3">
    <name type="scientific">Holospora curviuscula</name>
    <dbReference type="NCBI Taxonomy" id="1082868"/>
    <lineage>
        <taxon>Bacteria</taxon>
        <taxon>Pseudomonadati</taxon>
        <taxon>Pseudomonadota</taxon>
        <taxon>Alphaproteobacteria</taxon>
        <taxon>Holosporales</taxon>
        <taxon>Holosporaceae</taxon>
        <taxon>Holospora</taxon>
    </lineage>
</organism>
<protein>
    <recommendedName>
        <fullName evidence="1">Transposase InsH N-terminal domain-containing protein</fullName>
    </recommendedName>
</protein>
<evidence type="ECO:0000313" key="2">
    <source>
        <dbReference type="EMBL" id="PPE04241.1"/>
    </source>
</evidence>
<dbReference type="InterPro" id="IPR008490">
    <property type="entry name" value="Transposase_InsH_N"/>
</dbReference>
<dbReference type="RefSeq" id="WP_104206537.1">
    <property type="nucleotide sequence ID" value="NZ_PHHC01000078.1"/>
</dbReference>
<name>A0A2S5RA80_9PROT</name>
<comment type="caution">
    <text evidence="2">The sequence shown here is derived from an EMBL/GenBank/DDBJ whole genome shotgun (WGS) entry which is preliminary data.</text>
</comment>
<dbReference type="EMBL" id="PHHC01000078">
    <property type="protein sequence ID" value="PPE04241.1"/>
    <property type="molecule type" value="Genomic_DNA"/>
</dbReference>
<dbReference type="Proteomes" id="UP000239425">
    <property type="component" value="Unassembled WGS sequence"/>
</dbReference>
<keyword evidence="3" id="KW-1185">Reference proteome</keyword>
<dbReference type="AlphaFoldDB" id="A0A2S5RA80"/>
<feature type="domain" description="Transposase InsH N-terminal" evidence="1">
    <location>
        <begin position="15"/>
        <end position="67"/>
    </location>
</feature>
<sequence length="67" mass="7697">MEKGINKQLSFGESNVDDLIRLNHLYRKLLKWVDFSGLPRGLHSLVNRKDGRPGYNLESGFKALILQ</sequence>
<dbReference type="Pfam" id="PF05598">
    <property type="entry name" value="DUF772"/>
    <property type="match status" value="1"/>
</dbReference>
<gene>
    <name evidence="2" type="ORF">HCUR_00432</name>
</gene>
<accession>A0A2S5RA80</accession>
<evidence type="ECO:0000313" key="3">
    <source>
        <dbReference type="Proteomes" id="UP000239425"/>
    </source>
</evidence>
<evidence type="ECO:0000259" key="1">
    <source>
        <dbReference type="Pfam" id="PF05598"/>
    </source>
</evidence>